<dbReference type="SUPFAM" id="SSF51197">
    <property type="entry name" value="Clavaminate synthase-like"/>
    <property type="match status" value="1"/>
</dbReference>
<protein>
    <submittedName>
        <fullName evidence="7">TauD/TfdA family dioxygenase</fullName>
    </submittedName>
</protein>
<evidence type="ECO:0000259" key="6">
    <source>
        <dbReference type="Pfam" id="PF02668"/>
    </source>
</evidence>
<dbReference type="InterPro" id="IPR051323">
    <property type="entry name" value="AtsK-like"/>
</dbReference>
<organism evidence="7 8">
    <name type="scientific">Yinghuangia soli</name>
    <dbReference type="NCBI Taxonomy" id="2908204"/>
    <lineage>
        <taxon>Bacteria</taxon>
        <taxon>Bacillati</taxon>
        <taxon>Actinomycetota</taxon>
        <taxon>Actinomycetes</taxon>
        <taxon>Kitasatosporales</taxon>
        <taxon>Streptomycetaceae</taxon>
        <taxon>Yinghuangia</taxon>
    </lineage>
</organism>
<evidence type="ECO:0000256" key="1">
    <source>
        <dbReference type="ARBA" id="ARBA00005896"/>
    </source>
</evidence>
<gene>
    <name evidence="7" type="ORF">LZ495_26230</name>
</gene>
<dbReference type="Pfam" id="PF02668">
    <property type="entry name" value="TauD"/>
    <property type="match status" value="1"/>
</dbReference>
<evidence type="ECO:0000256" key="2">
    <source>
        <dbReference type="ARBA" id="ARBA00022723"/>
    </source>
</evidence>
<dbReference type="Gene3D" id="3.60.130.10">
    <property type="entry name" value="Clavaminate synthase-like"/>
    <property type="match status" value="1"/>
</dbReference>
<dbReference type="InterPro" id="IPR003819">
    <property type="entry name" value="TauD/TfdA-like"/>
</dbReference>
<keyword evidence="3 7" id="KW-0223">Dioxygenase</keyword>
<dbReference type="GO" id="GO:0006790">
    <property type="term" value="P:sulfur compound metabolic process"/>
    <property type="evidence" value="ECO:0007669"/>
    <property type="project" value="TreeGrafter"/>
</dbReference>
<dbReference type="GO" id="GO:0046872">
    <property type="term" value="F:metal ion binding"/>
    <property type="evidence" value="ECO:0007669"/>
    <property type="project" value="UniProtKB-KW"/>
</dbReference>
<proteinExistence type="inferred from homology"/>
<comment type="caution">
    <text evidence="7">The sequence shown here is derived from an EMBL/GenBank/DDBJ whole genome shotgun (WGS) entry which is preliminary data.</text>
</comment>
<dbReference type="EMBL" id="JAKFHA010000018">
    <property type="protein sequence ID" value="MCF2530696.1"/>
    <property type="molecule type" value="Genomic_DNA"/>
</dbReference>
<evidence type="ECO:0000256" key="4">
    <source>
        <dbReference type="ARBA" id="ARBA00023002"/>
    </source>
</evidence>
<keyword evidence="4" id="KW-0560">Oxidoreductase</keyword>
<dbReference type="AlphaFoldDB" id="A0AA41Q3L7"/>
<reference evidence="7" key="1">
    <citation type="submission" date="2022-01" db="EMBL/GenBank/DDBJ databases">
        <title>Genome-Based Taxonomic Classification of the Phylum Actinobacteria.</title>
        <authorList>
            <person name="Gao Y."/>
        </authorList>
    </citation>
    <scope>NUCLEOTIDE SEQUENCE</scope>
    <source>
        <strain evidence="7">KLBMP 8922</strain>
    </source>
</reference>
<dbReference type="GO" id="GO:0005737">
    <property type="term" value="C:cytoplasm"/>
    <property type="evidence" value="ECO:0007669"/>
    <property type="project" value="TreeGrafter"/>
</dbReference>
<name>A0AA41Q3L7_9ACTN</name>
<evidence type="ECO:0000256" key="3">
    <source>
        <dbReference type="ARBA" id="ARBA00022964"/>
    </source>
</evidence>
<keyword evidence="8" id="KW-1185">Reference proteome</keyword>
<evidence type="ECO:0000313" key="8">
    <source>
        <dbReference type="Proteomes" id="UP001165378"/>
    </source>
</evidence>
<dbReference type="InterPro" id="IPR042098">
    <property type="entry name" value="TauD-like_sf"/>
</dbReference>
<dbReference type="PANTHER" id="PTHR30468:SF1">
    <property type="entry name" value="ALPHA-KETOGLUTARATE-DEPENDENT SULFONATE DIOXYGENASE"/>
    <property type="match status" value="1"/>
</dbReference>
<dbReference type="GO" id="GO:0000908">
    <property type="term" value="F:taurine dioxygenase activity"/>
    <property type="evidence" value="ECO:0007669"/>
    <property type="project" value="TreeGrafter"/>
</dbReference>
<comment type="similarity">
    <text evidence="1">Belongs to the TfdA dioxygenase family.</text>
</comment>
<accession>A0AA41Q3L7</accession>
<evidence type="ECO:0000256" key="5">
    <source>
        <dbReference type="ARBA" id="ARBA00023004"/>
    </source>
</evidence>
<dbReference type="RefSeq" id="WP_235055364.1">
    <property type="nucleotide sequence ID" value="NZ_JAKFHA010000018.1"/>
</dbReference>
<feature type="domain" description="TauD/TfdA-like" evidence="6">
    <location>
        <begin position="40"/>
        <end position="293"/>
    </location>
</feature>
<keyword evidence="5" id="KW-0408">Iron</keyword>
<sequence>MTVFTRTSRRSLDVGPRRLRRLPDYIKTPEYTAFELVPHGPLIGAEIRGVDLREPLTEDVRKQLDDALLEWKVIFFRDQPVTSEQQRDFARNWGGLEVNPYLKQGETPEVVRFEKGPDSPGRENVWHTDVTWREEPALGTVLRAVEIPEAGGDTMFADMAAAYDGLPAKVRARVDELAAVHDFAWAARHAMSKEAYEKRKAEFPPVVHPLVRVHPVTGRRSLYLNEVFIESIPGLEQDEAEDLLSVLFAQTRVPEFQMRFRWEVDSVVFWDNRAVQHYGVNDYYPNRRVVERVSILGDRPYGPYNVPAGREFDADAAEPAGAGAAAGGAGR</sequence>
<evidence type="ECO:0000313" key="7">
    <source>
        <dbReference type="EMBL" id="MCF2530696.1"/>
    </source>
</evidence>
<keyword evidence="2" id="KW-0479">Metal-binding</keyword>
<dbReference type="Proteomes" id="UP001165378">
    <property type="component" value="Unassembled WGS sequence"/>
</dbReference>
<dbReference type="PANTHER" id="PTHR30468">
    <property type="entry name" value="ALPHA-KETOGLUTARATE-DEPENDENT SULFONATE DIOXYGENASE"/>
    <property type="match status" value="1"/>
</dbReference>